<dbReference type="Gene3D" id="3.30.310.50">
    <property type="entry name" value="Alpha-D-phosphohexomutase, C-terminal domain"/>
    <property type="match status" value="1"/>
</dbReference>
<protein>
    <recommendedName>
        <fullName evidence="1">Alpha-D-phosphohexomutase alpha/beta/alpha domain-containing protein</fullName>
    </recommendedName>
</protein>
<dbReference type="InterPro" id="IPR045244">
    <property type="entry name" value="PGM"/>
</dbReference>
<sequence>MLHHLDVVRALRIYVKRTKEFRKTDTLFVIPEGPRRGLAASKVTLSKWIRSLITGVSRLRTLAAISGYGPLHTGGRGFLGSPPWSLSPPVAKATKIALYETPTGWKFFGNLMDANKLSLCGEESFGTGSDHIREKDGLWAVLAWLSIIATRKQSVEDILKDHWQQYGRNFFTRYDYEEVDSEGANTMMKDLETLMFDRSFIGQKLSVGDKVYTVEKADNFEYSDPVDGSISRNQGLRLIFTDGSRIIFRLSGTGSAGATIRLYIDSYEKGAPKIYEDPQDMLAPLITIALKLSKLQERTGRTAPTVIT</sequence>
<gene>
    <name evidence="2" type="ORF">GDO78_015459</name>
</gene>
<evidence type="ECO:0000313" key="3">
    <source>
        <dbReference type="Proteomes" id="UP000770717"/>
    </source>
</evidence>
<dbReference type="InterPro" id="IPR005846">
    <property type="entry name" value="A-D-PHexomutase_a/b/a-III"/>
</dbReference>
<feature type="domain" description="Alpha-D-phosphohexomutase alpha/beta/alpha" evidence="1">
    <location>
        <begin position="90"/>
        <end position="166"/>
    </location>
</feature>
<dbReference type="GO" id="GO:0004614">
    <property type="term" value="F:phosphoglucomutase activity"/>
    <property type="evidence" value="ECO:0007669"/>
    <property type="project" value="InterPro"/>
</dbReference>
<name>A0A8J6JWK9_ELECQ</name>
<evidence type="ECO:0000259" key="1">
    <source>
        <dbReference type="Pfam" id="PF02880"/>
    </source>
</evidence>
<dbReference type="GO" id="GO:0005975">
    <property type="term" value="P:carbohydrate metabolic process"/>
    <property type="evidence" value="ECO:0007669"/>
    <property type="project" value="InterPro"/>
</dbReference>
<reference evidence="2" key="1">
    <citation type="thesis" date="2020" institute="ProQuest LLC" country="789 East Eisenhower Parkway, Ann Arbor, MI, USA">
        <title>Comparative Genomics and Chromosome Evolution.</title>
        <authorList>
            <person name="Mudd A.B."/>
        </authorList>
    </citation>
    <scope>NUCLEOTIDE SEQUENCE</scope>
    <source>
        <strain evidence="2">HN-11 Male</strain>
        <tissue evidence="2">Kidney and liver</tissue>
    </source>
</reference>
<accession>A0A8J6JWK9</accession>
<dbReference type="PANTHER" id="PTHR22573">
    <property type="entry name" value="PHOSPHOHEXOMUTASE FAMILY MEMBER"/>
    <property type="match status" value="1"/>
</dbReference>
<dbReference type="EMBL" id="WNTK01000168">
    <property type="protein sequence ID" value="KAG9471217.1"/>
    <property type="molecule type" value="Genomic_DNA"/>
</dbReference>
<dbReference type="InterPro" id="IPR036900">
    <property type="entry name" value="A-D-PHexomutase_C_sf"/>
</dbReference>
<dbReference type="PANTHER" id="PTHR22573:SF60">
    <property type="entry name" value="PHOSPHOGLUCOMUTASE-1"/>
    <property type="match status" value="1"/>
</dbReference>
<dbReference type="Gene3D" id="3.40.120.10">
    <property type="entry name" value="Alpha-D-Glucose-1,6-Bisphosphate, subunit A, domain 3"/>
    <property type="match status" value="1"/>
</dbReference>
<dbReference type="GO" id="GO:0005829">
    <property type="term" value="C:cytosol"/>
    <property type="evidence" value="ECO:0007669"/>
    <property type="project" value="TreeGrafter"/>
</dbReference>
<dbReference type="FunFam" id="3.30.310.50:FF:000002">
    <property type="entry name" value="Phosphoglucomutase 5"/>
    <property type="match status" value="1"/>
</dbReference>
<dbReference type="AlphaFoldDB" id="A0A8J6JWK9"/>
<evidence type="ECO:0000313" key="2">
    <source>
        <dbReference type="EMBL" id="KAG9471217.1"/>
    </source>
</evidence>
<comment type="caution">
    <text evidence="2">The sequence shown here is derived from an EMBL/GenBank/DDBJ whole genome shotgun (WGS) entry which is preliminary data.</text>
</comment>
<proteinExistence type="predicted"/>
<dbReference type="Pfam" id="PF24947">
    <property type="entry name" value="PGM1_C_vert_fung"/>
    <property type="match status" value="1"/>
</dbReference>
<dbReference type="SUPFAM" id="SSF55957">
    <property type="entry name" value="Phosphoglucomutase, C-terminal domain"/>
    <property type="match status" value="1"/>
</dbReference>
<keyword evidence="3" id="KW-1185">Reference proteome</keyword>
<organism evidence="2 3">
    <name type="scientific">Eleutherodactylus coqui</name>
    <name type="common">Puerto Rican coqui</name>
    <dbReference type="NCBI Taxonomy" id="57060"/>
    <lineage>
        <taxon>Eukaryota</taxon>
        <taxon>Metazoa</taxon>
        <taxon>Chordata</taxon>
        <taxon>Craniata</taxon>
        <taxon>Vertebrata</taxon>
        <taxon>Euteleostomi</taxon>
        <taxon>Amphibia</taxon>
        <taxon>Batrachia</taxon>
        <taxon>Anura</taxon>
        <taxon>Neobatrachia</taxon>
        <taxon>Hyloidea</taxon>
        <taxon>Eleutherodactylidae</taxon>
        <taxon>Eleutherodactylinae</taxon>
        <taxon>Eleutherodactylus</taxon>
        <taxon>Eleutherodactylus</taxon>
    </lineage>
</organism>
<dbReference type="OrthoDB" id="2291at2759"/>
<dbReference type="InterPro" id="IPR016055">
    <property type="entry name" value="A-D-PHexomutase_a/b/a-I/II/III"/>
</dbReference>
<dbReference type="SUPFAM" id="SSF53738">
    <property type="entry name" value="Phosphoglucomutase, first 3 domains"/>
    <property type="match status" value="1"/>
</dbReference>
<dbReference type="Pfam" id="PF02880">
    <property type="entry name" value="PGM_PMM_III"/>
    <property type="match status" value="1"/>
</dbReference>
<dbReference type="Proteomes" id="UP000770717">
    <property type="component" value="Unassembled WGS sequence"/>
</dbReference>